<gene>
    <name evidence="2" type="ORF">MOPEL_067_00500</name>
</gene>
<reference evidence="2 3" key="1">
    <citation type="submission" date="2012-02" db="EMBL/GenBank/DDBJ databases">
        <title>Whole genome shotgun sequence of Mobilicoccus pelagius NBRC 104925.</title>
        <authorList>
            <person name="Yoshida Y."/>
            <person name="Hosoyama A."/>
            <person name="Tsuchikane K."/>
            <person name="Katsumata H."/>
            <person name="Yamazaki S."/>
            <person name="Fujita N."/>
        </authorList>
    </citation>
    <scope>NUCLEOTIDE SEQUENCE [LARGE SCALE GENOMIC DNA]</scope>
    <source>
        <strain evidence="2 3">NBRC 104925</strain>
    </source>
</reference>
<accession>H5UR43</accession>
<dbReference type="AlphaFoldDB" id="H5UR43"/>
<sequence>MEGVPAEVEDADEARGVDVGGDPVGGERREERQSREHVRYPHPHGADAVEHEAEQKTPMRAAPATAWKGWPRPNASTA</sequence>
<evidence type="ECO:0000313" key="3">
    <source>
        <dbReference type="Proteomes" id="UP000004367"/>
    </source>
</evidence>
<evidence type="ECO:0000256" key="1">
    <source>
        <dbReference type="SAM" id="MobiDB-lite"/>
    </source>
</evidence>
<name>H5UR43_9MICO</name>
<proteinExistence type="predicted"/>
<keyword evidence="3" id="KW-1185">Reference proteome</keyword>
<protein>
    <submittedName>
        <fullName evidence="2">Uncharacterized protein</fullName>
    </submittedName>
</protein>
<feature type="region of interest" description="Disordered" evidence="1">
    <location>
        <begin position="1"/>
        <end position="78"/>
    </location>
</feature>
<dbReference type="EMBL" id="BAFE01000047">
    <property type="protein sequence ID" value="GAB48201.1"/>
    <property type="molecule type" value="Genomic_DNA"/>
</dbReference>
<organism evidence="2 3">
    <name type="scientific">Mobilicoccus pelagius NBRC 104925</name>
    <dbReference type="NCBI Taxonomy" id="1089455"/>
    <lineage>
        <taxon>Bacteria</taxon>
        <taxon>Bacillati</taxon>
        <taxon>Actinomycetota</taxon>
        <taxon>Actinomycetes</taxon>
        <taxon>Micrococcales</taxon>
        <taxon>Dermatophilaceae</taxon>
        <taxon>Mobilicoccus</taxon>
    </lineage>
</organism>
<evidence type="ECO:0000313" key="2">
    <source>
        <dbReference type="EMBL" id="GAB48201.1"/>
    </source>
</evidence>
<feature type="compositionally biased region" description="Basic and acidic residues" evidence="1">
    <location>
        <begin position="25"/>
        <end position="57"/>
    </location>
</feature>
<comment type="caution">
    <text evidence="2">The sequence shown here is derived from an EMBL/GenBank/DDBJ whole genome shotgun (WGS) entry which is preliminary data.</text>
</comment>
<dbReference type="Proteomes" id="UP000004367">
    <property type="component" value="Unassembled WGS sequence"/>
</dbReference>